<proteinExistence type="predicted"/>
<name>A0AA96KT14_9CAUD</name>
<accession>A0AA96KT14</accession>
<protein>
    <recommendedName>
        <fullName evidence="2">Dit-like phage tail protein N-terminal domain-containing protein</fullName>
    </recommendedName>
</protein>
<dbReference type="Pfam" id="PF21821">
    <property type="entry name" value="Dit_like"/>
    <property type="match status" value="1"/>
</dbReference>
<organism evidence="3">
    <name type="scientific">Staphylococcus phage vB_VibM_10AMN12</name>
    <dbReference type="NCBI Taxonomy" id="3076785"/>
    <lineage>
        <taxon>Viruses</taxon>
        <taxon>Duplodnaviria</taxon>
        <taxon>Heunggongvirae</taxon>
        <taxon>Uroviricota</taxon>
        <taxon>Caudoviricetes</taxon>
    </lineage>
</organism>
<sequence>MIIPTYITPSGGGDRLYADAVTSLTPQYSATPTKYPISSKTQITNNIIRQNPVLNISLFVGKSPLKSYEDSLVGYEDLTQRPTSTHEVLLNWYNNSTQLFVYNEFFSFSDYVITSYTPKQFEAYDTLQFDLTLEHLRFVSYERGTLIAFMDPAKSTDATGKSSQSDSSSKEKVQNKYVSDDVLNAYLKSLSNPNKETTSGN</sequence>
<reference evidence="3" key="1">
    <citation type="submission" date="2023-08" db="EMBL/GenBank/DDBJ databases">
        <authorList>
            <person name="Nazir A."/>
        </authorList>
    </citation>
    <scope>NUCLEOTIDE SEQUENCE</scope>
</reference>
<evidence type="ECO:0000259" key="2">
    <source>
        <dbReference type="Pfam" id="PF21821"/>
    </source>
</evidence>
<evidence type="ECO:0000313" key="3">
    <source>
        <dbReference type="EMBL" id="WNO47463.1"/>
    </source>
</evidence>
<dbReference type="InterPro" id="IPR048494">
    <property type="entry name" value="Dit-like_N"/>
</dbReference>
<evidence type="ECO:0000256" key="1">
    <source>
        <dbReference type="SAM" id="MobiDB-lite"/>
    </source>
</evidence>
<feature type="domain" description="Dit-like phage tail protein N-terminal" evidence="2">
    <location>
        <begin position="19"/>
        <end position="145"/>
    </location>
</feature>
<feature type="region of interest" description="Disordered" evidence="1">
    <location>
        <begin position="155"/>
        <end position="177"/>
    </location>
</feature>
<dbReference type="EMBL" id="OR481006">
    <property type="protein sequence ID" value="WNO47463.1"/>
    <property type="molecule type" value="Genomic_DNA"/>
</dbReference>